<keyword evidence="3" id="KW-1185">Reference proteome</keyword>
<evidence type="ECO:0000313" key="2">
    <source>
        <dbReference type="EMBL" id="CDH45065.1"/>
    </source>
</evidence>
<dbReference type="RefSeq" id="WP_034432380.1">
    <property type="nucleotide sequence ID" value="NZ_CBTK010000116.1"/>
</dbReference>
<dbReference type="Proteomes" id="UP000019184">
    <property type="component" value="Unassembled WGS sequence"/>
</dbReference>
<comment type="caution">
    <text evidence="2">The sequence shown here is derived from an EMBL/GenBank/DDBJ whole genome shotgun (WGS) entry which is preliminary data.</text>
</comment>
<dbReference type="InterPro" id="IPR027417">
    <property type="entry name" value="P-loop_NTPase"/>
</dbReference>
<evidence type="ECO:0000313" key="3">
    <source>
        <dbReference type="Proteomes" id="UP000019184"/>
    </source>
</evidence>
<dbReference type="Pfam" id="PF07693">
    <property type="entry name" value="KAP_NTPase"/>
    <property type="match status" value="1"/>
</dbReference>
<accession>A0A7U7GAV8</accession>
<name>A0A7U7GAV8_9GAMM</name>
<protein>
    <recommendedName>
        <fullName evidence="1">KAP NTPase domain-containing protein</fullName>
    </recommendedName>
</protein>
<organism evidence="2 3">
    <name type="scientific">Candidatus Contendobacter odensis Run_B_J11</name>
    <dbReference type="NCBI Taxonomy" id="1400861"/>
    <lineage>
        <taxon>Bacteria</taxon>
        <taxon>Pseudomonadati</taxon>
        <taxon>Pseudomonadota</taxon>
        <taxon>Gammaproteobacteria</taxon>
        <taxon>Candidatus Competibacteraceae</taxon>
        <taxon>Candidatus Contendibacter</taxon>
    </lineage>
</organism>
<feature type="domain" description="KAP NTPase" evidence="1">
    <location>
        <begin position="20"/>
        <end position="100"/>
    </location>
</feature>
<dbReference type="SUPFAM" id="SSF52540">
    <property type="entry name" value="P-loop containing nucleoside triphosphate hydrolases"/>
    <property type="match status" value="1"/>
</dbReference>
<reference evidence="2 3" key="1">
    <citation type="journal article" date="2014" name="ISME J.">
        <title>Candidatus Competibacter-lineage genomes retrieved from metagenomes reveal functional metabolic diversity.</title>
        <authorList>
            <person name="McIlroy S.J."/>
            <person name="Albertsen M."/>
            <person name="Andresen E.K."/>
            <person name="Saunders A.M."/>
            <person name="Kristiansen R."/>
            <person name="Stokholm-Bjerregaard M."/>
            <person name="Nielsen K.L."/>
            <person name="Nielsen P.H."/>
        </authorList>
    </citation>
    <scope>NUCLEOTIDE SEQUENCE [LARGE SCALE GENOMIC DNA]</scope>
    <source>
        <strain evidence="2 3">Run_B_J11</strain>
    </source>
</reference>
<dbReference type="InterPro" id="IPR011646">
    <property type="entry name" value="KAP_P-loop"/>
</dbReference>
<dbReference type="Gene3D" id="3.40.50.300">
    <property type="entry name" value="P-loop containing nucleotide triphosphate hydrolases"/>
    <property type="match status" value="1"/>
</dbReference>
<sequence>MKGYTDIPVELIKDDIMDVRVYIESLSEFILGCETPMTIAIQGDWGSGKTSMMNMIKQAITGKIVPIWFNTWQYSQFEMASYLSISLLSNFLEKIGAEEESQNFLRSIAKGAI</sequence>
<gene>
    <name evidence="2" type="ORF">BN874_2020008</name>
</gene>
<dbReference type="AlphaFoldDB" id="A0A7U7GAV8"/>
<proteinExistence type="predicted"/>
<evidence type="ECO:0000259" key="1">
    <source>
        <dbReference type="Pfam" id="PF07693"/>
    </source>
</evidence>
<dbReference type="EMBL" id="CBTK010000116">
    <property type="protein sequence ID" value="CDH45065.1"/>
    <property type="molecule type" value="Genomic_DNA"/>
</dbReference>